<evidence type="ECO:0000256" key="4">
    <source>
        <dbReference type="ARBA" id="ARBA00022980"/>
    </source>
</evidence>
<dbReference type="KEGG" id="goe:100902174"/>
<proteinExistence type="inferred from homology"/>
<evidence type="ECO:0000256" key="5">
    <source>
        <dbReference type="ARBA" id="ARBA00023128"/>
    </source>
</evidence>
<keyword evidence="4 10" id="KW-0689">Ribosomal protein</keyword>
<evidence type="ECO:0000256" key="6">
    <source>
        <dbReference type="ARBA" id="ARBA00023274"/>
    </source>
</evidence>
<reference evidence="10" key="1">
    <citation type="submission" date="2025-08" db="UniProtKB">
        <authorList>
            <consortium name="RefSeq"/>
        </authorList>
    </citation>
    <scope>IDENTIFICATION</scope>
</reference>
<evidence type="ECO:0000256" key="1">
    <source>
        <dbReference type="ARBA" id="ARBA00004173"/>
    </source>
</evidence>
<organism evidence="9 10">
    <name type="scientific">Galendromus occidentalis</name>
    <name type="common">western predatory mite</name>
    <dbReference type="NCBI Taxonomy" id="34638"/>
    <lineage>
        <taxon>Eukaryota</taxon>
        <taxon>Metazoa</taxon>
        <taxon>Ecdysozoa</taxon>
        <taxon>Arthropoda</taxon>
        <taxon>Chelicerata</taxon>
        <taxon>Arachnida</taxon>
        <taxon>Acari</taxon>
        <taxon>Parasitiformes</taxon>
        <taxon>Mesostigmata</taxon>
        <taxon>Gamasina</taxon>
        <taxon>Phytoseioidea</taxon>
        <taxon>Phytoseiidae</taxon>
        <taxon>Typhlodrominae</taxon>
        <taxon>Galendromus</taxon>
    </lineage>
</organism>
<evidence type="ECO:0000313" key="10">
    <source>
        <dbReference type="RefSeq" id="XP_003744363.1"/>
    </source>
</evidence>
<dbReference type="PANTHER" id="PTHR13359:SF2">
    <property type="entry name" value="LARGE RIBOSOMAL SUBUNIT PROTEIN ML40"/>
    <property type="match status" value="1"/>
</dbReference>
<keyword evidence="9" id="KW-1185">Reference proteome</keyword>
<evidence type="ECO:0000256" key="7">
    <source>
        <dbReference type="ARBA" id="ARBA00035192"/>
    </source>
</evidence>
<dbReference type="CTD" id="64976"/>
<evidence type="ECO:0000256" key="2">
    <source>
        <dbReference type="ARBA" id="ARBA00009360"/>
    </source>
</evidence>
<feature type="compositionally biased region" description="Basic and acidic residues" evidence="8">
    <location>
        <begin position="182"/>
        <end position="192"/>
    </location>
</feature>
<evidence type="ECO:0000313" key="9">
    <source>
        <dbReference type="Proteomes" id="UP000694867"/>
    </source>
</evidence>
<dbReference type="InterPro" id="IPR039145">
    <property type="entry name" value="Ribosomal_mL40_metazoa/plant"/>
</dbReference>
<dbReference type="GO" id="GO:0005762">
    <property type="term" value="C:mitochondrial large ribosomal subunit"/>
    <property type="evidence" value="ECO:0007669"/>
    <property type="project" value="InterPro"/>
</dbReference>
<dbReference type="PANTHER" id="PTHR13359">
    <property type="entry name" value="39S RIBOSOMAL PROTEIN L40, MITOCHONDRIAL"/>
    <property type="match status" value="1"/>
</dbReference>
<comment type="similarity">
    <text evidence="2">Belongs to the mitochondrion-specific ribosomal protein mL40 family.</text>
</comment>
<sequence length="192" mass="22488">MLSLFSRYVPSCYRNLLPNGACNIHTSSQLWAEPMRKRRRMDPALLKMREQRKIRKLEKGIRQLKKHAKKMKPIDEMEVSPKLQRELADRKRQLPDLPPNIVSFRQDLIRVWSRVQSAYYKDETKIISAMLHCQNAALEDLKEADPGLYDAAMQPDLSLIPFKIDAVTETPPLKNYQPPDGKYTETTKKWRP</sequence>
<dbReference type="RefSeq" id="XP_003744363.1">
    <property type="nucleotide sequence ID" value="XM_003744315.2"/>
</dbReference>
<name>A0AAJ6QUI6_9ACAR</name>
<feature type="region of interest" description="Disordered" evidence="8">
    <location>
        <begin position="171"/>
        <end position="192"/>
    </location>
</feature>
<accession>A0AAJ6QUI6</accession>
<evidence type="ECO:0000256" key="3">
    <source>
        <dbReference type="ARBA" id="ARBA00022946"/>
    </source>
</evidence>
<dbReference type="AlphaFoldDB" id="A0AAJ6QUI6"/>
<keyword evidence="5" id="KW-0496">Mitochondrion</keyword>
<dbReference type="InterPro" id="IPR019192">
    <property type="entry name" value="Ribosomal_mL40"/>
</dbReference>
<keyword evidence="3" id="KW-0809">Transit peptide</keyword>
<protein>
    <recommendedName>
        <fullName evidence="7">Large ribosomal subunit protein mL40</fullName>
    </recommendedName>
</protein>
<keyword evidence="6" id="KW-0687">Ribonucleoprotein</keyword>
<dbReference type="Proteomes" id="UP000694867">
    <property type="component" value="Unplaced"/>
</dbReference>
<comment type="subcellular location">
    <subcellularLocation>
        <location evidence="1">Mitochondrion</location>
    </subcellularLocation>
</comment>
<dbReference type="Pfam" id="PF09812">
    <property type="entry name" value="MRP-L28"/>
    <property type="match status" value="1"/>
</dbReference>
<evidence type="ECO:0000256" key="8">
    <source>
        <dbReference type="SAM" id="MobiDB-lite"/>
    </source>
</evidence>
<dbReference type="GeneID" id="100902174"/>
<dbReference type="Gene3D" id="6.10.250.3440">
    <property type="match status" value="1"/>
</dbReference>
<gene>
    <name evidence="10" type="primary">LOC100902174</name>
</gene>